<keyword evidence="3" id="KW-1185">Reference proteome</keyword>
<dbReference type="RefSeq" id="WP_286287946.1">
    <property type="nucleotide sequence ID" value="NZ_JASXSZ010000002.1"/>
</dbReference>
<feature type="region of interest" description="Disordered" evidence="1">
    <location>
        <begin position="235"/>
        <end position="259"/>
    </location>
</feature>
<name>A0ABT7MX95_9MICO</name>
<evidence type="ECO:0000256" key="1">
    <source>
        <dbReference type="SAM" id="MobiDB-lite"/>
    </source>
</evidence>
<protein>
    <submittedName>
        <fullName evidence="2">Uncharacterized protein</fullName>
    </submittedName>
</protein>
<evidence type="ECO:0000313" key="3">
    <source>
        <dbReference type="Proteomes" id="UP001235064"/>
    </source>
</evidence>
<comment type="caution">
    <text evidence="2">The sequence shown here is derived from an EMBL/GenBank/DDBJ whole genome shotgun (WGS) entry which is preliminary data.</text>
</comment>
<reference evidence="2 3" key="1">
    <citation type="submission" date="2023-06" db="EMBL/GenBank/DDBJ databases">
        <title>Microbacterium sp. nov., isolated from a waste landfill.</title>
        <authorList>
            <person name="Wen W."/>
        </authorList>
    </citation>
    <scope>NUCLEOTIDE SEQUENCE [LARGE SCALE GENOMIC DNA]</scope>
    <source>
        <strain evidence="2 3">ASV49</strain>
    </source>
</reference>
<organism evidence="2 3">
    <name type="scientific">Microbacterium candidum</name>
    <dbReference type="NCBI Taxonomy" id="3041922"/>
    <lineage>
        <taxon>Bacteria</taxon>
        <taxon>Bacillati</taxon>
        <taxon>Actinomycetota</taxon>
        <taxon>Actinomycetes</taxon>
        <taxon>Micrococcales</taxon>
        <taxon>Microbacteriaceae</taxon>
        <taxon>Microbacterium</taxon>
    </lineage>
</organism>
<dbReference type="EMBL" id="JASXSZ010000002">
    <property type="protein sequence ID" value="MDL9979073.1"/>
    <property type="molecule type" value="Genomic_DNA"/>
</dbReference>
<dbReference type="Proteomes" id="UP001235064">
    <property type="component" value="Unassembled WGS sequence"/>
</dbReference>
<gene>
    <name evidence="2" type="ORF">QSV35_06995</name>
</gene>
<evidence type="ECO:0000313" key="2">
    <source>
        <dbReference type="EMBL" id="MDL9979073.1"/>
    </source>
</evidence>
<accession>A0ABT7MX95</accession>
<proteinExistence type="predicted"/>
<sequence length="388" mass="43718">MPALRMVWVWPGMGAPDQLWETLDGTATKEVDSFLRTSVRVCESFSRELSSEPVEARSSQVRFFALPGEAPDLEVSVVEQRSSLEVGHVYVPRGFHNLEASVRAGLVAAAVETGVLRLAELRGWNASLITAAMDRARSTTFEYRWVGPVKQRRDRRVVARLRGELVDDGYGRLSAEFTEAATGTVTITELVRGWNSQKSFDRAARSMRWDDTGRLTFSTGSYWDWQDVVVTADPTNGAITTTEPTIEPRRNNGDGGPPPVPLPVVVKRGTPEIVLLGGSGPTSDRTEVYDERADQLHTSMTENLEWTEWWRLVGVSEAYLPLWYDGDRWKTTIRKASDRLTAVRYRPVDSIPEDPDKARALAVRDFETLLYRIQERFDLPPHPPFRNP</sequence>
<feature type="compositionally biased region" description="Polar residues" evidence="1">
    <location>
        <begin position="235"/>
        <end position="244"/>
    </location>
</feature>